<feature type="active site" description="Schiff-base intermediate with substrate" evidence="12 14">
    <location>
        <position position="162"/>
    </location>
</feature>
<keyword evidence="6 12" id="KW-0028">Amino-acid biosynthesis</keyword>
<dbReference type="EMBL" id="AP017368">
    <property type="protein sequence ID" value="BAV91926.1"/>
    <property type="molecule type" value="Genomic_DNA"/>
</dbReference>
<feature type="site" description="L-lysine inhibitor binding" evidence="16">
    <location>
        <position position="106"/>
    </location>
</feature>
<evidence type="ECO:0000256" key="4">
    <source>
        <dbReference type="ARBA" id="ARBA00012086"/>
    </source>
</evidence>
<evidence type="ECO:0000256" key="12">
    <source>
        <dbReference type="HAMAP-Rule" id="MF_00418"/>
    </source>
</evidence>
<dbReference type="GO" id="GO:0005829">
    <property type="term" value="C:cytosol"/>
    <property type="evidence" value="ECO:0007669"/>
    <property type="project" value="TreeGrafter"/>
</dbReference>
<dbReference type="UniPathway" id="UPA00034">
    <property type="reaction ID" value="UER00017"/>
</dbReference>
<dbReference type="Gene3D" id="3.20.20.70">
    <property type="entry name" value="Aldolase class I"/>
    <property type="match status" value="1"/>
</dbReference>
<comment type="catalytic activity">
    <reaction evidence="11 12">
        <text>L-aspartate 4-semialdehyde + pyruvate = (2S,4S)-4-hydroxy-2,3,4,5-tetrahydrodipicolinate + H2O + H(+)</text>
        <dbReference type="Rhea" id="RHEA:34171"/>
        <dbReference type="ChEBI" id="CHEBI:15361"/>
        <dbReference type="ChEBI" id="CHEBI:15377"/>
        <dbReference type="ChEBI" id="CHEBI:15378"/>
        <dbReference type="ChEBI" id="CHEBI:67139"/>
        <dbReference type="ChEBI" id="CHEBI:537519"/>
        <dbReference type="EC" id="4.3.3.7"/>
    </reaction>
</comment>
<evidence type="ECO:0000256" key="5">
    <source>
        <dbReference type="ARBA" id="ARBA00022490"/>
    </source>
</evidence>
<dbReference type="RefSeq" id="WP_096399454.1">
    <property type="nucleotide sequence ID" value="NZ_AP017368.1"/>
</dbReference>
<evidence type="ECO:0000256" key="1">
    <source>
        <dbReference type="ARBA" id="ARBA00003294"/>
    </source>
</evidence>
<evidence type="ECO:0000256" key="16">
    <source>
        <dbReference type="PIRSR" id="PIRSR001365-3"/>
    </source>
</evidence>
<evidence type="ECO:0000256" key="3">
    <source>
        <dbReference type="ARBA" id="ARBA00007592"/>
    </source>
</evidence>
<keyword evidence="8 12" id="KW-0457">Lysine biosynthesis</keyword>
<dbReference type="PANTHER" id="PTHR12128">
    <property type="entry name" value="DIHYDRODIPICOLINATE SYNTHASE"/>
    <property type="match status" value="1"/>
</dbReference>
<dbReference type="Pfam" id="PF00701">
    <property type="entry name" value="DHDPS"/>
    <property type="match status" value="1"/>
</dbReference>
<name>A0A1J1DXV8_9BACT</name>
<dbReference type="KEGG" id="dtr:RSDT_0414"/>
<comment type="caution">
    <text evidence="12">Was originally thought to be a dihydrodipicolinate synthase (DHDPS), catalyzing the condensation of (S)-aspartate-beta-semialdehyde [(S)-ASA] and pyruvate to dihydrodipicolinate (DHDP). However, it was shown in E.coli that the product of the enzymatic reaction is not dihydrodipicolinate but in fact (4S)-4-hydroxy-2,3,4,5-tetrahydro-(2S)-dipicolinic acid (HTPA), and that the consecutive dehydration reaction leading to DHDP is not spontaneous but catalyzed by DapB.</text>
</comment>
<dbReference type="AlphaFoldDB" id="A0A1J1DXV8"/>
<dbReference type="NCBIfam" id="TIGR00674">
    <property type="entry name" value="dapA"/>
    <property type="match status" value="1"/>
</dbReference>
<evidence type="ECO:0000256" key="13">
    <source>
        <dbReference type="PIRNR" id="PIRNR001365"/>
    </source>
</evidence>
<comment type="pathway">
    <text evidence="2 12">Amino-acid biosynthesis; L-lysine biosynthesis via DAP pathway; (S)-tetrahydrodipicolinate from L-aspartate: step 3/4.</text>
</comment>
<evidence type="ECO:0000313" key="17">
    <source>
        <dbReference type="EMBL" id="BAV91926.1"/>
    </source>
</evidence>
<keyword evidence="18" id="KW-1185">Reference proteome</keyword>
<evidence type="ECO:0000256" key="15">
    <source>
        <dbReference type="PIRSR" id="PIRSR001365-2"/>
    </source>
</evidence>
<evidence type="ECO:0000313" key="18">
    <source>
        <dbReference type="Proteomes" id="UP000242645"/>
    </source>
</evidence>
<comment type="function">
    <text evidence="1 12">Catalyzes the condensation of (S)-aspartate-beta-semialdehyde [(S)-ASA] and pyruvate to 4-hydroxy-tetrahydrodipicolinate (HTPA).</text>
</comment>
<feature type="binding site" evidence="12 15">
    <location>
        <position position="45"/>
    </location>
    <ligand>
        <name>pyruvate</name>
        <dbReference type="ChEBI" id="CHEBI:15361"/>
    </ligand>
</feature>
<dbReference type="EC" id="4.3.3.7" evidence="4 12"/>
<dbReference type="SMART" id="SM01130">
    <property type="entry name" value="DHDPS"/>
    <property type="match status" value="1"/>
</dbReference>
<feature type="site" description="Part of a proton relay during catalysis" evidence="12 16">
    <location>
        <position position="107"/>
    </location>
</feature>
<dbReference type="SUPFAM" id="SSF51569">
    <property type="entry name" value="Aldolase"/>
    <property type="match status" value="1"/>
</dbReference>
<dbReference type="PANTHER" id="PTHR12128:SF66">
    <property type="entry name" value="4-HYDROXY-2-OXOGLUTARATE ALDOLASE, MITOCHONDRIAL"/>
    <property type="match status" value="1"/>
</dbReference>
<dbReference type="OrthoDB" id="9782828at2"/>
<feature type="site" description="L-lysine inhibitor binding" evidence="16">
    <location>
        <position position="80"/>
    </location>
</feature>
<dbReference type="PRINTS" id="PR00146">
    <property type="entry name" value="DHPICSNTHASE"/>
</dbReference>
<evidence type="ECO:0000256" key="2">
    <source>
        <dbReference type="ARBA" id="ARBA00005120"/>
    </source>
</evidence>
<comment type="subcellular location">
    <subcellularLocation>
        <location evidence="12">Cytoplasm</location>
    </subcellularLocation>
</comment>
<keyword evidence="9 12" id="KW-0456">Lyase</keyword>
<feature type="active site" description="Proton donor/acceptor" evidence="12 14">
    <location>
        <position position="133"/>
    </location>
</feature>
<feature type="site" description="Part of a proton relay during catalysis" evidence="12 16">
    <location>
        <position position="44"/>
    </location>
</feature>
<dbReference type="PROSITE" id="PS00666">
    <property type="entry name" value="DHDPS_2"/>
    <property type="match status" value="1"/>
</dbReference>
<reference evidence="17 18" key="1">
    <citation type="journal article" date="2017" name="ISME J.">
        <title>Genome of 'Ca. Desulfovibrio trichonymphae', an H2-oxidizing bacterium in a tripartite symbiotic system within a protist cell in the termite gut.</title>
        <authorList>
            <person name="Kuwahara H."/>
            <person name="Yuki M."/>
            <person name="Izawa K."/>
            <person name="Ohkuma M."/>
            <person name="Hongoh Y."/>
        </authorList>
    </citation>
    <scope>NUCLEOTIDE SEQUENCE [LARGE SCALE GENOMIC DNA]</scope>
    <source>
        <strain evidence="17 18">Rs-N31</strain>
    </source>
</reference>
<evidence type="ECO:0000256" key="9">
    <source>
        <dbReference type="ARBA" id="ARBA00023239"/>
    </source>
</evidence>
<keyword evidence="5 12" id="KW-0963">Cytoplasm</keyword>
<evidence type="ECO:0000256" key="14">
    <source>
        <dbReference type="PIRSR" id="PIRSR001365-1"/>
    </source>
</evidence>
<feature type="binding site" evidence="12 15">
    <location>
        <position position="204"/>
    </location>
    <ligand>
        <name>pyruvate</name>
        <dbReference type="ChEBI" id="CHEBI:15361"/>
    </ligand>
</feature>
<proteinExistence type="inferred from homology"/>
<dbReference type="GO" id="GO:0009089">
    <property type="term" value="P:lysine biosynthetic process via diaminopimelate"/>
    <property type="evidence" value="ECO:0007669"/>
    <property type="project" value="UniProtKB-UniRule"/>
</dbReference>
<dbReference type="PROSITE" id="PS00665">
    <property type="entry name" value="DHDPS_1"/>
    <property type="match status" value="1"/>
</dbReference>
<dbReference type="GO" id="GO:0008840">
    <property type="term" value="F:4-hydroxy-tetrahydrodipicolinate synthase activity"/>
    <property type="evidence" value="ECO:0007669"/>
    <property type="project" value="UniProtKB-UniRule"/>
</dbReference>
<evidence type="ECO:0000256" key="7">
    <source>
        <dbReference type="ARBA" id="ARBA00022915"/>
    </source>
</evidence>
<dbReference type="InterPro" id="IPR013785">
    <property type="entry name" value="Aldolase_TIM"/>
</dbReference>
<feature type="site" description="L-lysine inhibitor binding" evidence="16">
    <location>
        <position position="84"/>
    </location>
</feature>
<dbReference type="Proteomes" id="UP000242645">
    <property type="component" value="Chromosome"/>
</dbReference>
<keyword evidence="10 12" id="KW-0704">Schiff base</keyword>
<sequence>MRFSGALTALVTPFRHNVVDEDAFRVLIERQISEGIHGLVPCGTTGESATLSHEEHERVIEICIDQVKGRVPVLAGAGSNNTSEAVRLTCFAQKAGADGALLITPYYNKPTQEGLYRHYKAIAEAVDLPLVPYNVPGRTGCNLLPPTVSRLARDFPNIVGIKEATGDIPQCSRLLAACPKKFIVLSGDDLTALPLMALGGKGIISVTSNVTPGLVAEMCNALAAGDLQKAARLHLSLFALHDVMFAETNPIPAKTALALMGLISDEMRLPLCPMDEANKNKLIDVLHAQGMLD</sequence>
<comment type="subunit">
    <text evidence="12">Homotetramer; dimer of dimers.</text>
</comment>
<dbReference type="InterPro" id="IPR020625">
    <property type="entry name" value="Schiff_base-form_aldolases_AS"/>
</dbReference>
<evidence type="ECO:0000256" key="6">
    <source>
        <dbReference type="ARBA" id="ARBA00022605"/>
    </source>
</evidence>
<evidence type="ECO:0000256" key="8">
    <source>
        <dbReference type="ARBA" id="ARBA00023154"/>
    </source>
</evidence>
<protein>
    <recommendedName>
        <fullName evidence="4 12">4-hydroxy-tetrahydrodipicolinate synthase</fullName>
        <shortName evidence="12">HTPA synthase</shortName>
        <ecNumber evidence="4 12">4.3.3.7</ecNumber>
    </recommendedName>
</protein>
<evidence type="ECO:0000256" key="10">
    <source>
        <dbReference type="ARBA" id="ARBA00023270"/>
    </source>
</evidence>
<comment type="similarity">
    <text evidence="3 12 13">Belongs to the DapA family.</text>
</comment>
<dbReference type="InterPro" id="IPR005263">
    <property type="entry name" value="DapA"/>
</dbReference>
<accession>A0A1J1DXV8</accession>
<dbReference type="CDD" id="cd00950">
    <property type="entry name" value="DHDPS"/>
    <property type="match status" value="1"/>
</dbReference>
<dbReference type="InterPro" id="IPR002220">
    <property type="entry name" value="DapA-like"/>
</dbReference>
<dbReference type="GO" id="GO:0019877">
    <property type="term" value="P:diaminopimelate biosynthetic process"/>
    <property type="evidence" value="ECO:0007669"/>
    <property type="project" value="UniProtKB-UniRule"/>
</dbReference>
<feature type="site" description="L-lysine inhibitor binding; via carbonyl oxygen" evidence="16">
    <location>
        <position position="49"/>
    </location>
</feature>
<dbReference type="HAMAP" id="MF_00418">
    <property type="entry name" value="DapA"/>
    <property type="match status" value="1"/>
</dbReference>
<dbReference type="PIRSF" id="PIRSF001365">
    <property type="entry name" value="DHDPS"/>
    <property type="match status" value="1"/>
</dbReference>
<keyword evidence="7 12" id="KW-0220">Diaminopimelate biosynthesis</keyword>
<evidence type="ECO:0000256" key="11">
    <source>
        <dbReference type="ARBA" id="ARBA00047836"/>
    </source>
</evidence>
<organism evidence="17 18">
    <name type="scientific">Candidatus Desulfovibrio trichonymphae</name>
    <dbReference type="NCBI Taxonomy" id="1725232"/>
    <lineage>
        <taxon>Bacteria</taxon>
        <taxon>Pseudomonadati</taxon>
        <taxon>Thermodesulfobacteriota</taxon>
        <taxon>Desulfovibrionia</taxon>
        <taxon>Desulfovibrionales</taxon>
        <taxon>Desulfovibrionaceae</taxon>
        <taxon>Desulfovibrio</taxon>
    </lineage>
</organism>
<dbReference type="InterPro" id="IPR020624">
    <property type="entry name" value="Schiff_base-form_aldolases_CS"/>
</dbReference>
<gene>
    <name evidence="12 17" type="primary">dapA</name>
    <name evidence="17" type="ORF">RSDT_0414</name>
</gene>